<organism evidence="2 3">
    <name type="scientific">Turneriella parva (strain ATCC BAA-1111 / DSM 21527 / NCTC 11395 / H)</name>
    <name type="common">Leptospira parva</name>
    <dbReference type="NCBI Taxonomy" id="869212"/>
    <lineage>
        <taxon>Bacteria</taxon>
        <taxon>Pseudomonadati</taxon>
        <taxon>Spirochaetota</taxon>
        <taxon>Spirochaetia</taxon>
        <taxon>Leptospirales</taxon>
        <taxon>Leptospiraceae</taxon>
        <taxon>Turneriella</taxon>
    </lineage>
</organism>
<keyword evidence="1" id="KW-1133">Transmembrane helix</keyword>
<sequence length="330" mass="37486">MGLVPSHAAHLSGVPLKKRDFTGTEMHFRNRMRVRNHFKFSSAHSIAAAVAAAMLLGLTCVTTLDVRRTRHAFTALCPSHVFSADYFDRDEGIALCPQTIRRESEWFGLSGPVLTLEDSSDLLAFDKAGNLVQISGYSSYFGNYSAPIVRDGNNLRYRIGDTEFQIRLDAQHRVVEKVVRCMANCAVGQLKAEGNGKLRDYKYPDGTAKLKATYEYFAHGLRIRHEQFDYRDGNAVKPGTVQRVIESTYRILTPTNLTLEETNRFGPPGSQVFRRKKEWRLSPEGHIITWHENRSPPGTGSDAVDWPLSIDSYGNWIKWGSWRKRRIEYD</sequence>
<dbReference type="KEGG" id="tpx:Turpa_1010"/>
<name>I4B302_TURPD</name>
<proteinExistence type="predicted"/>
<keyword evidence="1" id="KW-0812">Transmembrane</keyword>
<dbReference type="AlphaFoldDB" id="I4B302"/>
<feature type="transmembrane region" description="Helical" evidence="1">
    <location>
        <begin position="38"/>
        <end position="58"/>
    </location>
</feature>
<dbReference type="HOGENOM" id="CLU_841834_0_0_12"/>
<accession>I4B302</accession>
<reference evidence="2 3" key="1">
    <citation type="submission" date="2012-06" db="EMBL/GenBank/DDBJ databases">
        <title>The complete chromosome of genome of Turneriella parva DSM 21527.</title>
        <authorList>
            <consortium name="US DOE Joint Genome Institute (JGI-PGF)"/>
            <person name="Lucas S."/>
            <person name="Han J."/>
            <person name="Lapidus A."/>
            <person name="Bruce D."/>
            <person name="Goodwin L."/>
            <person name="Pitluck S."/>
            <person name="Peters L."/>
            <person name="Kyrpides N."/>
            <person name="Mavromatis K."/>
            <person name="Ivanova N."/>
            <person name="Mikhailova N."/>
            <person name="Chertkov O."/>
            <person name="Detter J.C."/>
            <person name="Tapia R."/>
            <person name="Han C."/>
            <person name="Land M."/>
            <person name="Hauser L."/>
            <person name="Markowitz V."/>
            <person name="Cheng J.-F."/>
            <person name="Hugenholtz P."/>
            <person name="Woyke T."/>
            <person name="Wu D."/>
            <person name="Gronow S."/>
            <person name="Wellnitz S."/>
            <person name="Brambilla E."/>
            <person name="Klenk H.-P."/>
            <person name="Eisen J.A."/>
        </authorList>
    </citation>
    <scope>NUCLEOTIDE SEQUENCE [LARGE SCALE GENOMIC DNA]</scope>
    <source>
        <strain evidence="3">ATCC BAA-1111 / DSM 21527 / NCTC 11395 / H</strain>
    </source>
</reference>
<dbReference type="STRING" id="869212.Turpa_1010"/>
<dbReference type="EMBL" id="CP002959">
    <property type="protein sequence ID" value="AFM11659.1"/>
    <property type="molecule type" value="Genomic_DNA"/>
</dbReference>
<protein>
    <submittedName>
        <fullName evidence="2">Uncharacterized protein</fullName>
    </submittedName>
</protein>
<gene>
    <name evidence="2" type="ordered locus">Turpa_1010</name>
</gene>
<keyword evidence="1" id="KW-0472">Membrane</keyword>
<evidence type="ECO:0000313" key="2">
    <source>
        <dbReference type="EMBL" id="AFM11659.1"/>
    </source>
</evidence>
<evidence type="ECO:0000256" key="1">
    <source>
        <dbReference type="SAM" id="Phobius"/>
    </source>
</evidence>
<dbReference type="Proteomes" id="UP000006048">
    <property type="component" value="Chromosome"/>
</dbReference>
<evidence type="ECO:0000313" key="3">
    <source>
        <dbReference type="Proteomes" id="UP000006048"/>
    </source>
</evidence>
<keyword evidence="3" id="KW-1185">Reference proteome</keyword>